<dbReference type="Gene3D" id="3.20.110.10">
    <property type="entry name" value="Glycoside hydrolase 38, N terminal domain"/>
    <property type="match status" value="1"/>
</dbReference>
<dbReference type="InterPro" id="IPR000602">
    <property type="entry name" value="Glyco_hydro_38_N"/>
</dbReference>
<name>A0A8J5H8R4_ZINOF</name>
<comment type="caution">
    <text evidence="3">The sequence shown here is derived from an EMBL/GenBank/DDBJ whole genome shotgun (WGS) entry which is preliminary data.</text>
</comment>
<feature type="domain" description="Glycoside hydrolase family 38 N-terminal" evidence="2">
    <location>
        <begin position="39"/>
        <end position="99"/>
    </location>
</feature>
<protein>
    <recommendedName>
        <fullName evidence="2">Glycoside hydrolase family 38 N-terminal domain-containing protein</fullName>
    </recommendedName>
</protein>
<dbReference type="EMBL" id="JACMSC010000005">
    <property type="protein sequence ID" value="KAG6521674.1"/>
    <property type="molecule type" value="Genomic_DNA"/>
</dbReference>
<dbReference type="Proteomes" id="UP000734854">
    <property type="component" value="Unassembled WGS sequence"/>
</dbReference>
<dbReference type="GO" id="GO:0006013">
    <property type="term" value="P:mannose metabolic process"/>
    <property type="evidence" value="ECO:0007669"/>
    <property type="project" value="InterPro"/>
</dbReference>
<dbReference type="SUPFAM" id="SSF88713">
    <property type="entry name" value="Glycoside hydrolase/deacetylase"/>
    <property type="match status" value="1"/>
</dbReference>
<reference evidence="3 4" key="1">
    <citation type="submission" date="2020-08" db="EMBL/GenBank/DDBJ databases">
        <title>Plant Genome Project.</title>
        <authorList>
            <person name="Zhang R.-G."/>
        </authorList>
    </citation>
    <scope>NUCLEOTIDE SEQUENCE [LARGE SCALE GENOMIC DNA]</scope>
    <source>
        <tissue evidence="3">Rhizome</tissue>
    </source>
</reference>
<keyword evidence="1" id="KW-0732">Signal</keyword>
<accession>A0A8J5H8R4</accession>
<organism evidence="3 4">
    <name type="scientific">Zingiber officinale</name>
    <name type="common">Ginger</name>
    <name type="synonym">Amomum zingiber</name>
    <dbReference type="NCBI Taxonomy" id="94328"/>
    <lineage>
        <taxon>Eukaryota</taxon>
        <taxon>Viridiplantae</taxon>
        <taxon>Streptophyta</taxon>
        <taxon>Embryophyta</taxon>
        <taxon>Tracheophyta</taxon>
        <taxon>Spermatophyta</taxon>
        <taxon>Magnoliopsida</taxon>
        <taxon>Liliopsida</taxon>
        <taxon>Zingiberales</taxon>
        <taxon>Zingiberaceae</taxon>
        <taxon>Zingiber</taxon>
    </lineage>
</organism>
<feature type="chain" id="PRO_5035300413" description="Glycoside hydrolase family 38 N-terminal domain-containing protein" evidence="1">
    <location>
        <begin position="23"/>
        <end position="103"/>
    </location>
</feature>
<evidence type="ECO:0000313" key="3">
    <source>
        <dbReference type="EMBL" id="KAG6521674.1"/>
    </source>
</evidence>
<evidence type="ECO:0000256" key="1">
    <source>
        <dbReference type="SAM" id="SignalP"/>
    </source>
</evidence>
<evidence type="ECO:0000313" key="4">
    <source>
        <dbReference type="Proteomes" id="UP000734854"/>
    </source>
</evidence>
<dbReference type="PANTHER" id="PTHR11607:SF61">
    <property type="entry name" value="ALPHA-MANNOSIDASE"/>
    <property type="match status" value="1"/>
</dbReference>
<sequence>MPSPAFLCVSFIVLSLAGSARAGYIQYNTSGGTVAGKINVHLVPHSHDDVGWLKTVDQYFVGSNNSIHGACIINVLDSVVGSLLKDPNRKFIFAEQVCFTFNV</sequence>
<keyword evidence="4" id="KW-1185">Reference proteome</keyword>
<dbReference type="InterPro" id="IPR050843">
    <property type="entry name" value="Glycosyl_Hydrlase_38"/>
</dbReference>
<dbReference type="InterPro" id="IPR011330">
    <property type="entry name" value="Glyco_hydro/deAcase_b/a-brl"/>
</dbReference>
<dbReference type="InterPro" id="IPR027291">
    <property type="entry name" value="Glyco_hydro_38_N_sf"/>
</dbReference>
<dbReference type="AlphaFoldDB" id="A0A8J5H8R4"/>
<feature type="signal peptide" evidence="1">
    <location>
        <begin position="1"/>
        <end position="22"/>
    </location>
</feature>
<dbReference type="PANTHER" id="PTHR11607">
    <property type="entry name" value="ALPHA-MANNOSIDASE"/>
    <property type="match status" value="1"/>
</dbReference>
<dbReference type="Pfam" id="PF01074">
    <property type="entry name" value="Glyco_hydro_38N"/>
    <property type="match status" value="1"/>
</dbReference>
<gene>
    <name evidence="3" type="ORF">ZIOFF_018799</name>
</gene>
<proteinExistence type="predicted"/>
<dbReference type="GO" id="GO:0004559">
    <property type="term" value="F:alpha-mannosidase activity"/>
    <property type="evidence" value="ECO:0007669"/>
    <property type="project" value="InterPro"/>
</dbReference>
<evidence type="ECO:0000259" key="2">
    <source>
        <dbReference type="Pfam" id="PF01074"/>
    </source>
</evidence>